<sequence length="483" mass="55159">MKVRALFLSALLSLLGSATVSTVSARLSASARSPLEQHHAHAHAHKQRGHALQERAQVLEARFGLDRSRPIRGVNLGHWLITESWMDPSFYANAQRGNEELRDEYSWILAHSSRSAAYDTLRQHYSSYLTESDFQLMSSYGINSVRIPVPYWHLEDAAPPGSDEPYFFKGGRPQMRQVLLWCKKYNIDVMLDLHAAPGSQNAYDNSGSRKGVFWQTKQSYYDRTITALKTMTDWYVNNGTYGGIVKGIIVMNEPLVGANWISLELLQKFYIESYAAIRSRVSAEKGAQVMPTIYFSNSIIGTDPWLPWIRSKYADGTFVKDTIGMDVHRYQAFNPLDKLSYDEHVTRTCNEGTRLRQVQGVLPVVVGEMSDGVHLRCVDYRTCVGRTMQQDINTLNSKSSNYFSRRFWEAQRVTYEGYAAGWYFWSWKTVCASQWSYRDAVKQVWLPSNPSERVFYPNASELAEGQCVSRKPNHGLHFRTTSS</sequence>
<feature type="signal peptide" evidence="17">
    <location>
        <begin position="1"/>
        <end position="25"/>
    </location>
</feature>
<dbReference type="InterPro" id="IPR001547">
    <property type="entry name" value="Glyco_hydro_5"/>
</dbReference>
<protein>
    <recommendedName>
        <fullName evidence="14">glucan 1,3-beta-glucosidase</fullName>
        <ecNumber evidence="14">3.2.1.58</ecNumber>
    </recommendedName>
    <alternativeName>
        <fullName evidence="15">Exo-1,3-beta-glucanase D</fullName>
    </alternativeName>
</protein>
<evidence type="ECO:0000256" key="2">
    <source>
        <dbReference type="ARBA" id="ARBA00005641"/>
    </source>
</evidence>
<keyword evidence="17" id="KW-0732">Signal</keyword>
<evidence type="ECO:0000256" key="9">
    <source>
        <dbReference type="ARBA" id="ARBA00023180"/>
    </source>
</evidence>
<comment type="similarity">
    <text evidence="2 16">Belongs to the glycosyl hydrolase 5 (cellulase A) family.</text>
</comment>
<evidence type="ECO:0000256" key="14">
    <source>
        <dbReference type="ARBA" id="ARBA00038929"/>
    </source>
</evidence>
<keyword evidence="11" id="KW-0961">Cell wall biogenesis/degradation</keyword>
<evidence type="ECO:0000256" key="13">
    <source>
        <dbReference type="ARBA" id="ARBA00037126"/>
    </source>
</evidence>
<evidence type="ECO:0000259" key="18">
    <source>
        <dbReference type="Pfam" id="PF00150"/>
    </source>
</evidence>
<evidence type="ECO:0000256" key="8">
    <source>
        <dbReference type="ARBA" id="ARBA00023136"/>
    </source>
</evidence>
<comment type="catalytic activity">
    <reaction evidence="12">
        <text>Successive hydrolysis of beta-D-glucose units from the non-reducing ends of (1-&gt;3)-beta-D-glucans, releasing alpha-glucose.</text>
        <dbReference type="EC" id="3.2.1.58"/>
    </reaction>
</comment>
<evidence type="ECO:0000256" key="3">
    <source>
        <dbReference type="ARBA" id="ARBA00022475"/>
    </source>
</evidence>
<evidence type="ECO:0000256" key="10">
    <source>
        <dbReference type="ARBA" id="ARBA00023295"/>
    </source>
</evidence>
<comment type="subcellular location">
    <subcellularLocation>
        <location evidence="1">Cell membrane</location>
        <topology evidence="1">Single-pass type II membrane protein</topology>
    </subcellularLocation>
</comment>
<keyword evidence="7" id="KW-1133">Transmembrane helix</keyword>
<evidence type="ECO:0000256" key="5">
    <source>
        <dbReference type="ARBA" id="ARBA00022801"/>
    </source>
</evidence>
<keyword evidence="20" id="KW-1185">Reference proteome</keyword>
<name>A0AAN6GBA7_9BASI</name>
<accession>A0AAN6GBA7</accession>
<evidence type="ECO:0000313" key="19">
    <source>
        <dbReference type="EMBL" id="KAK0532146.1"/>
    </source>
</evidence>
<keyword evidence="10 16" id="KW-0326">Glycosidase</keyword>
<dbReference type="PANTHER" id="PTHR31297:SF34">
    <property type="entry name" value="GLUCAN 1,3-BETA-GLUCOSIDASE 2"/>
    <property type="match status" value="1"/>
</dbReference>
<keyword evidence="3" id="KW-1003">Cell membrane</keyword>
<evidence type="ECO:0000256" key="7">
    <source>
        <dbReference type="ARBA" id="ARBA00022989"/>
    </source>
</evidence>
<dbReference type="PANTHER" id="PTHR31297">
    <property type="entry name" value="GLUCAN ENDO-1,6-BETA-GLUCOSIDASE B"/>
    <property type="match status" value="1"/>
</dbReference>
<dbReference type="Proteomes" id="UP001176521">
    <property type="component" value="Unassembled WGS sequence"/>
</dbReference>
<keyword evidence="5 16" id="KW-0378">Hydrolase</keyword>
<keyword evidence="9" id="KW-0325">Glycoprotein</keyword>
<dbReference type="EC" id="3.2.1.58" evidence="14"/>
<keyword evidence="8" id="KW-0472">Membrane</keyword>
<feature type="domain" description="Glycoside hydrolase family 5" evidence="18">
    <location>
        <begin position="125"/>
        <end position="375"/>
    </location>
</feature>
<evidence type="ECO:0000313" key="20">
    <source>
        <dbReference type="Proteomes" id="UP001176521"/>
    </source>
</evidence>
<organism evidence="19 20">
    <name type="scientific">Tilletia horrida</name>
    <dbReference type="NCBI Taxonomy" id="155126"/>
    <lineage>
        <taxon>Eukaryota</taxon>
        <taxon>Fungi</taxon>
        <taxon>Dikarya</taxon>
        <taxon>Basidiomycota</taxon>
        <taxon>Ustilaginomycotina</taxon>
        <taxon>Exobasidiomycetes</taxon>
        <taxon>Tilletiales</taxon>
        <taxon>Tilletiaceae</taxon>
        <taxon>Tilletia</taxon>
    </lineage>
</organism>
<evidence type="ECO:0000256" key="16">
    <source>
        <dbReference type="RuleBase" id="RU361153"/>
    </source>
</evidence>
<dbReference type="Gene3D" id="3.20.20.80">
    <property type="entry name" value="Glycosidases"/>
    <property type="match status" value="1"/>
</dbReference>
<dbReference type="GO" id="GO:0005886">
    <property type="term" value="C:plasma membrane"/>
    <property type="evidence" value="ECO:0007669"/>
    <property type="project" value="UniProtKB-SubCell"/>
</dbReference>
<dbReference type="AlphaFoldDB" id="A0AAN6GBA7"/>
<dbReference type="InterPro" id="IPR017853">
    <property type="entry name" value="GH"/>
</dbReference>
<evidence type="ECO:0000256" key="1">
    <source>
        <dbReference type="ARBA" id="ARBA00004401"/>
    </source>
</evidence>
<evidence type="ECO:0000256" key="12">
    <source>
        <dbReference type="ARBA" id="ARBA00036824"/>
    </source>
</evidence>
<proteinExistence type="inferred from homology"/>
<dbReference type="GO" id="GO:0071555">
    <property type="term" value="P:cell wall organization"/>
    <property type="evidence" value="ECO:0007669"/>
    <property type="project" value="UniProtKB-KW"/>
</dbReference>
<evidence type="ECO:0000256" key="6">
    <source>
        <dbReference type="ARBA" id="ARBA00022968"/>
    </source>
</evidence>
<evidence type="ECO:0000256" key="15">
    <source>
        <dbReference type="ARBA" id="ARBA00041260"/>
    </source>
</evidence>
<keyword evidence="6" id="KW-0735">Signal-anchor</keyword>
<dbReference type="Pfam" id="PF00150">
    <property type="entry name" value="Cellulase"/>
    <property type="match status" value="1"/>
</dbReference>
<feature type="chain" id="PRO_5042884945" description="glucan 1,3-beta-glucosidase" evidence="17">
    <location>
        <begin position="26"/>
        <end position="483"/>
    </location>
</feature>
<dbReference type="GO" id="GO:0009986">
    <property type="term" value="C:cell surface"/>
    <property type="evidence" value="ECO:0007669"/>
    <property type="project" value="TreeGrafter"/>
</dbReference>
<dbReference type="SUPFAM" id="SSF51445">
    <property type="entry name" value="(Trans)glycosidases"/>
    <property type="match status" value="1"/>
</dbReference>
<gene>
    <name evidence="19" type="ORF">OC842_003394</name>
</gene>
<dbReference type="InterPro" id="IPR050386">
    <property type="entry name" value="Glycosyl_hydrolase_5"/>
</dbReference>
<evidence type="ECO:0000256" key="17">
    <source>
        <dbReference type="SAM" id="SignalP"/>
    </source>
</evidence>
<dbReference type="GO" id="GO:0005576">
    <property type="term" value="C:extracellular region"/>
    <property type="evidence" value="ECO:0007669"/>
    <property type="project" value="TreeGrafter"/>
</dbReference>
<dbReference type="GO" id="GO:0004338">
    <property type="term" value="F:glucan exo-1,3-beta-glucosidase activity"/>
    <property type="evidence" value="ECO:0007669"/>
    <property type="project" value="UniProtKB-EC"/>
</dbReference>
<comment type="function">
    <text evidence="13">Glucosidase involved in the degradation of cellulosic biomass. Active on lichenan.</text>
</comment>
<evidence type="ECO:0000256" key="4">
    <source>
        <dbReference type="ARBA" id="ARBA00022692"/>
    </source>
</evidence>
<dbReference type="EMBL" id="JAPDMQ010000167">
    <property type="protein sequence ID" value="KAK0532146.1"/>
    <property type="molecule type" value="Genomic_DNA"/>
</dbReference>
<dbReference type="GO" id="GO:0009251">
    <property type="term" value="P:glucan catabolic process"/>
    <property type="evidence" value="ECO:0007669"/>
    <property type="project" value="TreeGrafter"/>
</dbReference>
<keyword evidence="4" id="KW-0812">Transmembrane</keyword>
<evidence type="ECO:0000256" key="11">
    <source>
        <dbReference type="ARBA" id="ARBA00023316"/>
    </source>
</evidence>
<reference evidence="19" key="1">
    <citation type="journal article" date="2023" name="PhytoFront">
        <title>Draft Genome Resources of Seven Strains of Tilletia horrida, Causal Agent of Kernel Smut of Rice.</title>
        <authorList>
            <person name="Khanal S."/>
            <person name="Antony Babu S."/>
            <person name="Zhou X.G."/>
        </authorList>
    </citation>
    <scope>NUCLEOTIDE SEQUENCE</scope>
    <source>
        <strain evidence="19">TX3</strain>
    </source>
</reference>
<comment type="caution">
    <text evidence="19">The sequence shown here is derived from an EMBL/GenBank/DDBJ whole genome shotgun (WGS) entry which is preliminary data.</text>
</comment>